<dbReference type="AlphaFoldDB" id="A0A251U6R4"/>
<feature type="region of interest" description="Disordered" evidence="4">
    <location>
        <begin position="120"/>
        <end position="181"/>
    </location>
</feature>
<dbReference type="Gramene" id="mRNA:HanXRQr2_Chr08g0342151">
    <property type="protein sequence ID" value="mRNA:HanXRQr2_Chr08g0342151"/>
    <property type="gene ID" value="HanXRQr2_Chr08g0342151"/>
</dbReference>
<dbReference type="CDD" id="cd00073">
    <property type="entry name" value="H15"/>
    <property type="match status" value="1"/>
</dbReference>
<dbReference type="InterPro" id="IPR036388">
    <property type="entry name" value="WH-like_DNA-bd_sf"/>
</dbReference>
<gene>
    <name evidence="7" type="primary">HON5</name>
    <name evidence="7" type="ORF">HannXRQ_Chr08g0227291</name>
    <name evidence="6" type="ORF">HanXRQr2_Chr08g0342151</name>
</gene>
<dbReference type="EMBL" id="CM007897">
    <property type="protein sequence ID" value="OTG18824.1"/>
    <property type="molecule type" value="Genomic_DNA"/>
</dbReference>
<evidence type="ECO:0000259" key="5">
    <source>
        <dbReference type="PROSITE" id="PS51504"/>
    </source>
</evidence>
<dbReference type="STRING" id="4232.A0A251U6R4"/>
<dbReference type="GO" id="GO:0005730">
    <property type="term" value="C:nucleolus"/>
    <property type="evidence" value="ECO:0000318"/>
    <property type="project" value="GO_Central"/>
</dbReference>
<proteinExistence type="predicted"/>
<dbReference type="GO" id="GO:0003690">
    <property type="term" value="F:double-stranded DNA binding"/>
    <property type="evidence" value="ECO:0000318"/>
    <property type="project" value="GO_Central"/>
</dbReference>
<evidence type="ECO:0000313" key="8">
    <source>
        <dbReference type="Proteomes" id="UP000215914"/>
    </source>
</evidence>
<dbReference type="GO" id="GO:0045910">
    <property type="term" value="P:negative regulation of DNA recombination"/>
    <property type="evidence" value="ECO:0000318"/>
    <property type="project" value="GO_Central"/>
</dbReference>
<dbReference type="GO" id="GO:0006334">
    <property type="term" value="P:nucleosome assembly"/>
    <property type="evidence" value="ECO:0007669"/>
    <property type="project" value="InterPro"/>
</dbReference>
<dbReference type="InterPro" id="IPR017956">
    <property type="entry name" value="AT_hook_DNA-bd_motif"/>
</dbReference>
<dbReference type="GO" id="GO:0005634">
    <property type="term" value="C:nucleus"/>
    <property type="evidence" value="ECO:0000318"/>
    <property type="project" value="GO_Central"/>
</dbReference>
<dbReference type="FunCoup" id="A0A251U6R4">
    <property type="interactions" value="1788"/>
</dbReference>
<dbReference type="SMART" id="SM00384">
    <property type="entry name" value="AT_hook"/>
    <property type="match status" value="5"/>
</dbReference>
<dbReference type="GO" id="GO:0000786">
    <property type="term" value="C:nucleosome"/>
    <property type="evidence" value="ECO:0007669"/>
    <property type="project" value="InterPro"/>
</dbReference>
<dbReference type="OMA" id="EPRHMED"/>
<feature type="region of interest" description="Disordered" evidence="4">
    <location>
        <begin position="1"/>
        <end position="22"/>
    </location>
</feature>
<dbReference type="PANTHER" id="PTHR11467">
    <property type="entry name" value="HISTONE H1"/>
    <property type="match status" value="1"/>
</dbReference>
<keyword evidence="8" id="KW-1185">Reference proteome</keyword>
<evidence type="ECO:0000256" key="1">
    <source>
        <dbReference type="ARBA" id="ARBA00004123"/>
    </source>
</evidence>
<feature type="region of interest" description="Disordered" evidence="4">
    <location>
        <begin position="202"/>
        <end position="238"/>
    </location>
</feature>
<dbReference type="SUPFAM" id="SSF46785">
    <property type="entry name" value="Winged helix' DNA-binding domain"/>
    <property type="match status" value="1"/>
</dbReference>
<evidence type="ECO:0000313" key="7">
    <source>
        <dbReference type="EMBL" id="OTG18824.1"/>
    </source>
</evidence>
<feature type="compositionally biased region" description="Low complexity" evidence="4">
    <location>
        <begin position="278"/>
        <end position="290"/>
    </location>
</feature>
<dbReference type="EMBL" id="MNCJ02000323">
    <property type="protein sequence ID" value="KAF5795644.1"/>
    <property type="molecule type" value="Genomic_DNA"/>
</dbReference>
<reference evidence="6 8" key="1">
    <citation type="journal article" date="2017" name="Nature">
        <title>The sunflower genome provides insights into oil metabolism, flowering and Asterid evolution.</title>
        <authorList>
            <person name="Badouin H."/>
            <person name="Gouzy J."/>
            <person name="Grassa C.J."/>
            <person name="Murat F."/>
            <person name="Staton S.E."/>
            <person name="Cottret L."/>
            <person name="Lelandais-Briere C."/>
            <person name="Owens G.L."/>
            <person name="Carrere S."/>
            <person name="Mayjonade B."/>
            <person name="Legrand L."/>
            <person name="Gill N."/>
            <person name="Kane N.C."/>
            <person name="Bowers J.E."/>
            <person name="Hubner S."/>
            <person name="Bellec A."/>
            <person name="Berard A."/>
            <person name="Berges H."/>
            <person name="Blanchet N."/>
            <person name="Boniface M.C."/>
            <person name="Brunel D."/>
            <person name="Catrice O."/>
            <person name="Chaidir N."/>
            <person name="Claudel C."/>
            <person name="Donnadieu C."/>
            <person name="Faraut T."/>
            <person name="Fievet G."/>
            <person name="Helmstetter N."/>
            <person name="King M."/>
            <person name="Knapp S.J."/>
            <person name="Lai Z."/>
            <person name="Le Paslier M.C."/>
            <person name="Lippi Y."/>
            <person name="Lorenzon L."/>
            <person name="Mandel J.R."/>
            <person name="Marage G."/>
            <person name="Marchand G."/>
            <person name="Marquand E."/>
            <person name="Bret-Mestries E."/>
            <person name="Morien E."/>
            <person name="Nambeesan S."/>
            <person name="Nguyen T."/>
            <person name="Pegot-Espagnet P."/>
            <person name="Pouilly N."/>
            <person name="Raftis F."/>
            <person name="Sallet E."/>
            <person name="Schiex T."/>
            <person name="Thomas J."/>
            <person name="Vandecasteele C."/>
            <person name="Vares D."/>
            <person name="Vear F."/>
            <person name="Vautrin S."/>
            <person name="Crespi M."/>
            <person name="Mangin B."/>
            <person name="Burke J.M."/>
            <person name="Salse J."/>
            <person name="Munos S."/>
            <person name="Vincourt P."/>
            <person name="Rieseberg L.H."/>
            <person name="Langlade N.B."/>
        </authorList>
    </citation>
    <scope>NUCLEOTIDE SEQUENCE [LARGE SCALE GENOMIC DNA]</scope>
    <source>
        <strain evidence="8">cv. SF193</strain>
        <tissue evidence="6">Leaves</tissue>
    </source>
</reference>
<dbReference type="GO" id="GO:0030261">
    <property type="term" value="P:chromosome condensation"/>
    <property type="evidence" value="ECO:0000318"/>
    <property type="project" value="GO_Central"/>
</dbReference>
<accession>A0A251U6R4</accession>
<keyword evidence="2 6" id="KW-0238">DNA-binding</keyword>
<dbReference type="PANTHER" id="PTHR11467:SF29">
    <property type="entry name" value="OS03G0711600 PROTEIN"/>
    <property type="match status" value="1"/>
</dbReference>
<feature type="region of interest" description="Disordered" evidence="4">
    <location>
        <begin position="263"/>
        <end position="307"/>
    </location>
</feature>
<dbReference type="FunFam" id="1.10.10.10:FF:000637">
    <property type="entry name" value="Histone H1.2"/>
    <property type="match status" value="1"/>
</dbReference>
<dbReference type="Proteomes" id="UP000215914">
    <property type="component" value="Chromosome 8"/>
</dbReference>
<name>A0A251U6R4_HELAN</name>
<reference evidence="6" key="3">
    <citation type="submission" date="2020-06" db="EMBL/GenBank/DDBJ databases">
        <title>Helianthus annuus Genome sequencing and assembly Release 2.</title>
        <authorList>
            <person name="Gouzy J."/>
            <person name="Langlade N."/>
            <person name="Munos S."/>
        </authorList>
    </citation>
    <scope>NUCLEOTIDE SEQUENCE</scope>
    <source>
        <tissue evidence="6">Leaves</tissue>
    </source>
</reference>
<dbReference type="PROSITE" id="PS51504">
    <property type="entry name" value="H15"/>
    <property type="match status" value="1"/>
</dbReference>
<sequence>MESFAPPEHHATPPFSGNSAHPPYPEMIMAAIAALDDKDGSSRQAIAKYIEREYSNLPPTHPNLLTHHLKRMKNEGQLIMIKHSYALPPPRSVPFQPPTTVMDNHFTDYTITATDEGFVNSASATVTPRRKPGRPPKPRHDFGYQVPDEQQPPEIQPYPPQFETQTQTHLGQGESEGNYAEPPIFASLGLADDAPRENALVSAKRGRGRPPKSANASGGTASVGGSEGRRKRGRPKLLSISRVNGGVSKRGRPKRIGGIVTVPLSGNVASPRGRPKRAVSGDARSGSVSRGRGRPPKNKFRNSFGSPSKVGPGTAVIVTDPHQLVAYQELKLKYEHLQSKAKEVVGVVRPYINPDYEAFGALQELEMLVGTYAVVESEKRQPYA</sequence>
<dbReference type="InParanoid" id="A0A251U6R4"/>
<dbReference type="SMART" id="SM00526">
    <property type="entry name" value="H15"/>
    <property type="match status" value="1"/>
</dbReference>
<dbReference type="Pfam" id="PF00538">
    <property type="entry name" value="Linker_histone"/>
    <property type="match status" value="1"/>
</dbReference>
<protein>
    <submittedName>
        <fullName evidence="6">Linker histone H1/H5, domain H15, AT hook, DNA-binding protein</fullName>
    </submittedName>
    <submittedName>
        <fullName evidence="7">Putative high mobility group A5</fullName>
    </submittedName>
</protein>
<feature type="compositionally biased region" description="Basic residues" evidence="4">
    <location>
        <begin position="291"/>
        <end position="300"/>
    </location>
</feature>
<dbReference type="InterPro" id="IPR005818">
    <property type="entry name" value="Histone_H1/H5_H15"/>
</dbReference>
<feature type="compositionally biased region" description="Basic residues" evidence="4">
    <location>
        <begin position="128"/>
        <end position="137"/>
    </location>
</feature>
<dbReference type="PRINTS" id="PR00929">
    <property type="entry name" value="ATHOOK"/>
</dbReference>
<evidence type="ECO:0000256" key="4">
    <source>
        <dbReference type="SAM" id="MobiDB-lite"/>
    </source>
</evidence>
<dbReference type="InterPro" id="IPR036390">
    <property type="entry name" value="WH_DNA-bd_sf"/>
</dbReference>
<organism evidence="7 8">
    <name type="scientific">Helianthus annuus</name>
    <name type="common">Common sunflower</name>
    <dbReference type="NCBI Taxonomy" id="4232"/>
    <lineage>
        <taxon>Eukaryota</taxon>
        <taxon>Viridiplantae</taxon>
        <taxon>Streptophyta</taxon>
        <taxon>Embryophyta</taxon>
        <taxon>Tracheophyta</taxon>
        <taxon>Spermatophyta</taxon>
        <taxon>Magnoliopsida</taxon>
        <taxon>eudicotyledons</taxon>
        <taxon>Gunneridae</taxon>
        <taxon>Pentapetalae</taxon>
        <taxon>asterids</taxon>
        <taxon>campanulids</taxon>
        <taxon>Asterales</taxon>
        <taxon>Asteraceae</taxon>
        <taxon>Asteroideae</taxon>
        <taxon>Heliantheae alliance</taxon>
        <taxon>Heliantheae</taxon>
        <taxon>Helianthus</taxon>
    </lineage>
</organism>
<evidence type="ECO:0000256" key="2">
    <source>
        <dbReference type="ARBA" id="ARBA00023125"/>
    </source>
</evidence>
<keyword evidence="3" id="KW-0539">Nucleus</keyword>
<reference evidence="7" key="2">
    <citation type="submission" date="2017-02" db="EMBL/GenBank/DDBJ databases">
        <title>Sunflower complete genome.</title>
        <authorList>
            <person name="Langlade N."/>
            <person name="Munos S."/>
        </authorList>
    </citation>
    <scope>NUCLEOTIDE SEQUENCE [LARGE SCALE GENOMIC DNA]</scope>
    <source>
        <tissue evidence="7">Leaves</tissue>
    </source>
</reference>
<dbReference type="OrthoDB" id="1110759at2759"/>
<feature type="domain" description="H15" evidence="5">
    <location>
        <begin position="20"/>
        <end position="89"/>
    </location>
</feature>
<comment type="subcellular location">
    <subcellularLocation>
        <location evidence="1">Nucleus</location>
    </subcellularLocation>
</comment>
<evidence type="ECO:0000256" key="3">
    <source>
        <dbReference type="ARBA" id="ARBA00023242"/>
    </source>
</evidence>
<dbReference type="GO" id="GO:0031492">
    <property type="term" value="F:nucleosomal DNA binding"/>
    <property type="evidence" value="ECO:0000318"/>
    <property type="project" value="GO_Central"/>
</dbReference>
<dbReference type="Gene3D" id="1.10.10.10">
    <property type="entry name" value="Winged helix-like DNA-binding domain superfamily/Winged helix DNA-binding domain"/>
    <property type="match status" value="1"/>
</dbReference>
<evidence type="ECO:0000313" key="6">
    <source>
        <dbReference type="EMBL" id="KAF5795644.1"/>
    </source>
</evidence>